<dbReference type="SUPFAM" id="SSF55718">
    <property type="entry name" value="SCP-like"/>
    <property type="match status" value="1"/>
</dbReference>
<evidence type="ECO:0000313" key="3">
    <source>
        <dbReference type="Proteomes" id="UP001500556"/>
    </source>
</evidence>
<dbReference type="Gene3D" id="1.20.120.450">
    <property type="entry name" value="dinb family like domain"/>
    <property type="match status" value="1"/>
</dbReference>
<evidence type="ECO:0000259" key="1">
    <source>
        <dbReference type="Pfam" id="PF11716"/>
    </source>
</evidence>
<dbReference type="NCBIfam" id="TIGR03083">
    <property type="entry name" value="maleylpyruvate isomerase family mycothiol-dependent enzyme"/>
    <property type="match status" value="1"/>
</dbReference>
<accession>A0ABP8YK26</accession>
<dbReference type="Proteomes" id="UP001500556">
    <property type="component" value="Unassembled WGS sequence"/>
</dbReference>
<gene>
    <name evidence="2" type="ORF">GCM10025782_32730</name>
</gene>
<name>A0ABP8YK26_9MICO</name>
<dbReference type="SUPFAM" id="SSF109854">
    <property type="entry name" value="DinB/YfiT-like putative metalloenzymes"/>
    <property type="match status" value="1"/>
</dbReference>
<comment type="caution">
    <text evidence="2">The sequence shown here is derived from an EMBL/GenBank/DDBJ whole genome shotgun (WGS) entry which is preliminary data.</text>
</comment>
<dbReference type="Pfam" id="PF11716">
    <property type="entry name" value="MDMPI_N"/>
    <property type="match status" value="1"/>
</dbReference>
<sequence>MRSELTVLADHTERLLTTARGLGDAGAPSLCEGWSRGHVLTHVARNAEAIGRLASWAVTGERQEMYPGGQEVRDADIEAGADRPLPELVRDLADTAADLVPRLELLDGPLAAEEVEMRGGMRVPATGLPFLRLREVVYHHVDLDAGFGFDDVEPELQRRFVADAVHRLGLGSRPPAVVVRTDEGDVWTVGAGTTTVTGPLSGVLLWLARRDSSRVQAVDGELPSLPRGA</sequence>
<dbReference type="EMBL" id="BAABLO010000012">
    <property type="protein sequence ID" value="GAA4731077.1"/>
    <property type="molecule type" value="Genomic_DNA"/>
</dbReference>
<reference evidence="3" key="1">
    <citation type="journal article" date="2019" name="Int. J. Syst. Evol. Microbiol.">
        <title>The Global Catalogue of Microorganisms (GCM) 10K type strain sequencing project: providing services to taxonomists for standard genome sequencing and annotation.</title>
        <authorList>
            <consortium name="The Broad Institute Genomics Platform"/>
            <consortium name="The Broad Institute Genome Sequencing Center for Infectious Disease"/>
            <person name="Wu L."/>
            <person name="Ma J."/>
        </authorList>
    </citation>
    <scope>NUCLEOTIDE SEQUENCE [LARGE SCALE GENOMIC DNA]</scope>
    <source>
        <strain evidence="3">JCM 18961</strain>
    </source>
</reference>
<keyword evidence="2" id="KW-0413">Isomerase</keyword>
<dbReference type="InterPro" id="IPR034660">
    <property type="entry name" value="DinB/YfiT-like"/>
</dbReference>
<dbReference type="InterPro" id="IPR036527">
    <property type="entry name" value="SCP2_sterol-bd_dom_sf"/>
</dbReference>
<organism evidence="2 3">
    <name type="scientific">Pedococcus ginsenosidimutans</name>
    <dbReference type="NCBI Taxonomy" id="490570"/>
    <lineage>
        <taxon>Bacteria</taxon>
        <taxon>Bacillati</taxon>
        <taxon>Actinomycetota</taxon>
        <taxon>Actinomycetes</taxon>
        <taxon>Micrococcales</taxon>
        <taxon>Intrasporangiaceae</taxon>
        <taxon>Pedococcus</taxon>
    </lineage>
</organism>
<dbReference type="InterPro" id="IPR017517">
    <property type="entry name" value="Maleyloyr_isom"/>
</dbReference>
<feature type="domain" description="Mycothiol-dependent maleylpyruvate isomerase metal-binding" evidence="1">
    <location>
        <begin position="9"/>
        <end position="143"/>
    </location>
</feature>
<dbReference type="GO" id="GO:0016853">
    <property type="term" value="F:isomerase activity"/>
    <property type="evidence" value="ECO:0007669"/>
    <property type="project" value="UniProtKB-KW"/>
</dbReference>
<dbReference type="RefSeq" id="WP_345504925.1">
    <property type="nucleotide sequence ID" value="NZ_BAABLO010000012.1"/>
</dbReference>
<protein>
    <submittedName>
        <fullName evidence="2">Maleylpyruvate isomerase family mycothiol-dependent enzyme</fullName>
    </submittedName>
</protein>
<evidence type="ECO:0000313" key="2">
    <source>
        <dbReference type="EMBL" id="GAA4731077.1"/>
    </source>
</evidence>
<dbReference type="InterPro" id="IPR024344">
    <property type="entry name" value="MDMPI_metal-binding"/>
</dbReference>
<dbReference type="Gene3D" id="3.30.1050.20">
    <property type="match status" value="1"/>
</dbReference>
<keyword evidence="3" id="KW-1185">Reference proteome</keyword>
<proteinExistence type="predicted"/>